<reference evidence="6" key="2">
    <citation type="submission" date="2009-11" db="EMBL/GenBank/DDBJ databases">
        <title>The Genome Sequence of Allomyces macrogynus strain ATCC 38327.</title>
        <authorList>
            <consortium name="The Broad Institute Genome Sequencing Platform"/>
            <person name="Russ C."/>
            <person name="Cuomo C."/>
            <person name="Shea T."/>
            <person name="Young S.K."/>
            <person name="Zeng Q."/>
            <person name="Koehrsen M."/>
            <person name="Haas B."/>
            <person name="Borodovsky M."/>
            <person name="Guigo R."/>
            <person name="Alvarado L."/>
            <person name="Berlin A."/>
            <person name="Borenstein D."/>
            <person name="Chen Z."/>
            <person name="Engels R."/>
            <person name="Freedman E."/>
            <person name="Gellesch M."/>
            <person name="Goldberg J."/>
            <person name="Griggs A."/>
            <person name="Gujja S."/>
            <person name="Heiman D."/>
            <person name="Hepburn T."/>
            <person name="Howarth C."/>
            <person name="Jen D."/>
            <person name="Larson L."/>
            <person name="Lewis B."/>
            <person name="Mehta T."/>
            <person name="Park D."/>
            <person name="Pearson M."/>
            <person name="Roberts A."/>
            <person name="Saif S."/>
            <person name="Shenoy N."/>
            <person name="Sisk P."/>
            <person name="Stolte C."/>
            <person name="Sykes S."/>
            <person name="Walk T."/>
            <person name="White J."/>
            <person name="Yandava C."/>
            <person name="Burger G."/>
            <person name="Gray M.W."/>
            <person name="Holland P.W.H."/>
            <person name="King N."/>
            <person name="Lang F.B.F."/>
            <person name="Roger A.J."/>
            <person name="Ruiz-Trillo I."/>
            <person name="Lander E."/>
            <person name="Nusbaum C."/>
        </authorList>
    </citation>
    <scope>NUCLEOTIDE SEQUENCE [LARGE SCALE GENOMIC DNA]</scope>
    <source>
        <strain evidence="6">ATCC 38327</strain>
    </source>
</reference>
<dbReference type="GO" id="GO:0046872">
    <property type="term" value="F:metal ion binding"/>
    <property type="evidence" value="ECO:0007669"/>
    <property type="project" value="UniProtKB-KW"/>
</dbReference>
<dbReference type="Proteomes" id="UP000054350">
    <property type="component" value="Unassembled WGS sequence"/>
</dbReference>
<keyword evidence="4" id="KW-0665">Pyrimidine biosynthesis</keyword>
<keyword evidence="3" id="KW-0862">Zinc</keyword>
<evidence type="ECO:0000313" key="5">
    <source>
        <dbReference type="EMBL" id="KNE68577.1"/>
    </source>
</evidence>
<dbReference type="eggNOG" id="KOG2902">
    <property type="taxonomic scope" value="Eukaryota"/>
</dbReference>
<dbReference type="InterPro" id="IPR004721">
    <property type="entry name" value="DHOdimr"/>
</dbReference>
<dbReference type="EMBL" id="GG745357">
    <property type="protein sequence ID" value="KNE68577.1"/>
    <property type="molecule type" value="Genomic_DNA"/>
</dbReference>
<dbReference type="UniPathway" id="UPA00070">
    <property type="reaction ID" value="UER00117"/>
</dbReference>
<dbReference type="PANTHER" id="PTHR43137">
    <property type="entry name" value="DIHYDROOROTASE"/>
    <property type="match status" value="1"/>
</dbReference>
<reference evidence="5 6" key="1">
    <citation type="submission" date="2009-11" db="EMBL/GenBank/DDBJ databases">
        <title>Annotation of Allomyces macrogynus ATCC 38327.</title>
        <authorList>
            <consortium name="The Broad Institute Genome Sequencing Platform"/>
            <person name="Russ C."/>
            <person name="Cuomo C."/>
            <person name="Burger G."/>
            <person name="Gray M.W."/>
            <person name="Holland P.W.H."/>
            <person name="King N."/>
            <person name="Lang F.B.F."/>
            <person name="Roger A.J."/>
            <person name="Ruiz-Trillo I."/>
            <person name="Young S.K."/>
            <person name="Zeng Q."/>
            <person name="Gargeya S."/>
            <person name="Fitzgerald M."/>
            <person name="Haas B."/>
            <person name="Abouelleil A."/>
            <person name="Alvarado L."/>
            <person name="Arachchi H.M."/>
            <person name="Berlin A."/>
            <person name="Chapman S.B."/>
            <person name="Gearin G."/>
            <person name="Goldberg J."/>
            <person name="Griggs A."/>
            <person name="Gujja S."/>
            <person name="Hansen M."/>
            <person name="Heiman D."/>
            <person name="Howarth C."/>
            <person name="Larimer J."/>
            <person name="Lui A."/>
            <person name="MacDonald P.J.P."/>
            <person name="McCowen C."/>
            <person name="Montmayeur A."/>
            <person name="Murphy C."/>
            <person name="Neiman D."/>
            <person name="Pearson M."/>
            <person name="Priest M."/>
            <person name="Roberts A."/>
            <person name="Saif S."/>
            <person name="Shea T."/>
            <person name="Sisk P."/>
            <person name="Stolte C."/>
            <person name="Sykes S."/>
            <person name="Wortman J."/>
            <person name="Nusbaum C."/>
            <person name="Birren B."/>
        </authorList>
    </citation>
    <scope>NUCLEOTIDE SEQUENCE [LARGE SCALE GENOMIC DNA]</scope>
    <source>
        <strain evidence="5 6">ATCC 38327</strain>
    </source>
</reference>
<dbReference type="AlphaFoldDB" id="A0A0L0T1G8"/>
<dbReference type="STRING" id="578462.A0A0L0T1G8"/>
<organism evidence="5 6">
    <name type="scientific">Allomyces macrogynus (strain ATCC 38327)</name>
    <name type="common">Allomyces javanicus var. macrogynus</name>
    <dbReference type="NCBI Taxonomy" id="578462"/>
    <lineage>
        <taxon>Eukaryota</taxon>
        <taxon>Fungi</taxon>
        <taxon>Fungi incertae sedis</taxon>
        <taxon>Blastocladiomycota</taxon>
        <taxon>Blastocladiomycetes</taxon>
        <taxon>Blastocladiales</taxon>
        <taxon>Blastocladiaceae</taxon>
        <taxon>Allomyces</taxon>
    </lineage>
</organism>
<evidence type="ECO:0000256" key="1">
    <source>
        <dbReference type="ARBA" id="ARBA00022723"/>
    </source>
</evidence>
<name>A0A0L0T1G8_ALLM3</name>
<dbReference type="InterPro" id="IPR032466">
    <property type="entry name" value="Metal_Hydrolase"/>
</dbReference>
<keyword evidence="2" id="KW-0378">Hydrolase</keyword>
<dbReference type="PROSITE" id="PS00483">
    <property type="entry name" value="DIHYDROOROTASE_2"/>
    <property type="match status" value="1"/>
</dbReference>
<dbReference type="SUPFAM" id="SSF51556">
    <property type="entry name" value="Metallo-dependent hydrolases"/>
    <property type="match status" value="1"/>
</dbReference>
<evidence type="ECO:0000256" key="4">
    <source>
        <dbReference type="ARBA" id="ARBA00022975"/>
    </source>
</evidence>
<dbReference type="Gene3D" id="3.20.20.140">
    <property type="entry name" value="Metal-dependent hydrolases"/>
    <property type="match status" value="1"/>
</dbReference>
<dbReference type="GO" id="GO:0006207">
    <property type="term" value="P:'de novo' pyrimidine nucleobase biosynthetic process"/>
    <property type="evidence" value="ECO:0007669"/>
    <property type="project" value="TreeGrafter"/>
</dbReference>
<dbReference type="PANTHER" id="PTHR43137:SF1">
    <property type="entry name" value="DIHYDROOROTASE"/>
    <property type="match status" value="1"/>
</dbReference>
<dbReference type="OrthoDB" id="1670005at2759"/>
<proteinExistence type="predicted"/>
<protein>
    <submittedName>
        <fullName evidence="5">Dihydroorotase, homodimeric type</fullName>
    </submittedName>
</protein>
<evidence type="ECO:0000256" key="2">
    <source>
        <dbReference type="ARBA" id="ARBA00022801"/>
    </source>
</evidence>
<dbReference type="GO" id="GO:0004151">
    <property type="term" value="F:dihydroorotase activity"/>
    <property type="evidence" value="ECO:0007669"/>
    <property type="project" value="InterPro"/>
</dbReference>
<evidence type="ECO:0000256" key="3">
    <source>
        <dbReference type="ARBA" id="ARBA00022833"/>
    </source>
</evidence>
<dbReference type="VEuPathDB" id="FungiDB:AMAG_12747"/>
<dbReference type="GO" id="GO:0005737">
    <property type="term" value="C:cytoplasm"/>
    <property type="evidence" value="ECO:0007669"/>
    <property type="project" value="TreeGrafter"/>
</dbReference>
<dbReference type="InterPro" id="IPR002195">
    <property type="entry name" value="Dihydroorotase_CS"/>
</dbReference>
<evidence type="ECO:0000313" key="6">
    <source>
        <dbReference type="Proteomes" id="UP000054350"/>
    </source>
</evidence>
<gene>
    <name evidence="5" type="ORF">AMAG_12747</name>
</gene>
<accession>A0A0L0T1G8</accession>
<keyword evidence="6" id="KW-1185">Reference proteome</keyword>
<sequence length="226" mass="24962">MRLQRQNITILNAEAKFLSHLEKLHRAFPKLRIVLEHATTKAAVDLVQRLGDTVACTITVHHLFLTVEDWAGLPHGFCKPVAKTFEDRNALRDIVKSGHPRFFLGTDSAPHPRHAKESAKAPAGLFTALMPLVYLAHLFDVAAIPLDRLRGFASDFGRKFYGLPVPTKETVTLTKVDVATAKGKAGTKVPAVFTVPRMLKDNGENVEVVPFLAGETIPWMLQVADK</sequence>
<dbReference type="GO" id="GO:0044205">
    <property type="term" value="P:'de novo' UMP biosynthetic process"/>
    <property type="evidence" value="ECO:0007669"/>
    <property type="project" value="UniProtKB-UniPathway"/>
</dbReference>
<keyword evidence="1" id="KW-0479">Metal-binding</keyword>